<feature type="chain" id="PRO_5011683038" evidence="1">
    <location>
        <begin position="32"/>
        <end position="320"/>
    </location>
</feature>
<dbReference type="InterPro" id="IPR006652">
    <property type="entry name" value="Kelch_1"/>
</dbReference>
<reference evidence="3" key="1">
    <citation type="submission" date="2016-10" db="EMBL/GenBank/DDBJ databases">
        <authorList>
            <person name="Varghese N."/>
            <person name="Submissions S."/>
        </authorList>
    </citation>
    <scope>NUCLEOTIDE SEQUENCE [LARGE SCALE GENOMIC DNA]</scope>
    <source>
        <strain evidence="3">CGMCC 1.8946</strain>
    </source>
</reference>
<dbReference type="RefSeq" id="WP_090670678.1">
    <property type="nucleotide sequence ID" value="NZ_FMTT01000012.1"/>
</dbReference>
<dbReference type="Gene3D" id="2.120.10.80">
    <property type="entry name" value="Kelch-type beta propeller"/>
    <property type="match status" value="2"/>
</dbReference>
<dbReference type="Proteomes" id="UP000198601">
    <property type="component" value="Unassembled WGS sequence"/>
</dbReference>
<accession>A0A1G4R5N1</accession>
<protein>
    <submittedName>
        <fullName evidence="2">Kelch motif-containing protein</fullName>
    </submittedName>
</protein>
<dbReference type="InterPro" id="IPR015915">
    <property type="entry name" value="Kelch-typ_b-propeller"/>
</dbReference>
<dbReference type="AlphaFoldDB" id="A0A1G4R5N1"/>
<dbReference type="STRING" id="624147.SAMN04487970_101233"/>
<dbReference type="PANTHER" id="PTHR45632">
    <property type="entry name" value="LD33804P"/>
    <property type="match status" value="1"/>
</dbReference>
<gene>
    <name evidence="2" type="ORF">SAMN04487970_101233</name>
</gene>
<dbReference type="EMBL" id="FMTT01000012">
    <property type="protein sequence ID" value="SCW52057.1"/>
    <property type="molecule type" value="Genomic_DNA"/>
</dbReference>
<dbReference type="Pfam" id="PF24681">
    <property type="entry name" value="Kelch_KLHDC2_KLHL20_DRC7"/>
    <property type="match status" value="1"/>
</dbReference>
<dbReference type="OrthoDB" id="1937631at2"/>
<keyword evidence="3" id="KW-1185">Reference proteome</keyword>
<name>A0A1G4R5N1_9BACL</name>
<evidence type="ECO:0000256" key="1">
    <source>
        <dbReference type="SAM" id="SignalP"/>
    </source>
</evidence>
<keyword evidence="1" id="KW-0732">Signal</keyword>
<proteinExistence type="predicted"/>
<dbReference type="SUPFAM" id="SSF50965">
    <property type="entry name" value="Galactose oxidase, central domain"/>
    <property type="match status" value="1"/>
</dbReference>
<dbReference type="InterPro" id="IPR011043">
    <property type="entry name" value="Gal_Oxase/kelch_b-propeller"/>
</dbReference>
<evidence type="ECO:0000313" key="2">
    <source>
        <dbReference type="EMBL" id="SCW52057.1"/>
    </source>
</evidence>
<feature type="signal peptide" evidence="1">
    <location>
        <begin position="1"/>
        <end position="31"/>
    </location>
</feature>
<evidence type="ECO:0000313" key="3">
    <source>
        <dbReference type="Proteomes" id="UP000198601"/>
    </source>
</evidence>
<dbReference type="SMART" id="SM00612">
    <property type="entry name" value="Kelch"/>
    <property type="match status" value="5"/>
</dbReference>
<sequence length="320" mass="35364">MRKPCPVYKAVLLFALCCVFTASISLGTAFAEVVQAAKAPMHDGRAGFGLETIGDKLYAVGGENGSASGMLASVEEYDPQADRWTLKAGLPMPGVHLKTAVIDGLLYVIAGYDPNTKRYLPVQIYDPKTNKWSIKKEIICERYDPAIVVYDGRVYVIGGYDSWGVTQDTVEQFDPNTGDRRLIDRMPAPRFGHGAVILDDILYVAGGANNAYGTVKPLNTLLAFDFRKNAWTQEKPMLVSRMHPALTFVKGQLFVVGGGTEEQFAERYDPSADRWTPLKEPVYGNRNELEVAVLDKVLYLAGGYRQTYMTAVEAWDLSNQ</sequence>
<organism evidence="2 3">
    <name type="scientific">Paenibacillus tianmuensis</name>
    <dbReference type="NCBI Taxonomy" id="624147"/>
    <lineage>
        <taxon>Bacteria</taxon>
        <taxon>Bacillati</taxon>
        <taxon>Bacillota</taxon>
        <taxon>Bacilli</taxon>
        <taxon>Bacillales</taxon>
        <taxon>Paenibacillaceae</taxon>
        <taxon>Paenibacillus</taxon>
    </lineage>
</organism>